<name>A0A6A8MGG0_9LACO</name>
<protein>
    <submittedName>
        <fullName evidence="2">Uncharacterized protein</fullName>
    </submittedName>
</protein>
<gene>
    <name evidence="2" type="ORF">FYJ62_09675</name>
</gene>
<reference evidence="2 3" key="1">
    <citation type="submission" date="2019-08" db="EMBL/GenBank/DDBJ databases">
        <title>In-depth cultivation of the pig gut microbiome towards novel bacterial diversity and tailored functional studies.</title>
        <authorList>
            <person name="Wylensek D."/>
            <person name="Hitch T.C.A."/>
            <person name="Clavel T."/>
        </authorList>
    </citation>
    <scope>NUCLEOTIDE SEQUENCE [LARGE SCALE GENOMIC DNA]</scope>
    <source>
        <strain evidence="2 3">Bifido-178-WT-2B</strain>
    </source>
</reference>
<proteinExistence type="predicted"/>
<dbReference type="EMBL" id="VUMX01000041">
    <property type="protein sequence ID" value="MST87868.1"/>
    <property type="molecule type" value="Genomic_DNA"/>
</dbReference>
<keyword evidence="1" id="KW-0732">Signal</keyword>
<accession>A0A6A8MGG0</accession>
<keyword evidence="3" id="KW-1185">Reference proteome</keyword>
<dbReference type="AlphaFoldDB" id="A0A6A8MGG0"/>
<dbReference type="Proteomes" id="UP000438120">
    <property type="component" value="Unassembled WGS sequence"/>
</dbReference>
<evidence type="ECO:0000313" key="3">
    <source>
        <dbReference type="Proteomes" id="UP000438120"/>
    </source>
</evidence>
<feature type="chain" id="PRO_5025351653" evidence="1">
    <location>
        <begin position="30"/>
        <end position="152"/>
    </location>
</feature>
<feature type="signal peptide" evidence="1">
    <location>
        <begin position="1"/>
        <end position="29"/>
    </location>
</feature>
<evidence type="ECO:0000313" key="2">
    <source>
        <dbReference type="EMBL" id="MST87868.1"/>
    </source>
</evidence>
<dbReference type="RefSeq" id="WP_154549475.1">
    <property type="nucleotide sequence ID" value="NZ_VUMX01000041.1"/>
</dbReference>
<organism evidence="2 3">
    <name type="scientific">Lactobacillus porci</name>
    <dbReference type="NCBI Taxonomy" id="2012477"/>
    <lineage>
        <taxon>Bacteria</taxon>
        <taxon>Bacillati</taxon>
        <taxon>Bacillota</taxon>
        <taxon>Bacilli</taxon>
        <taxon>Lactobacillales</taxon>
        <taxon>Lactobacillaceae</taxon>
        <taxon>Lactobacillus</taxon>
    </lineage>
</organism>
<sequence length="152" mass="16376">MIMKLWKTALAALVNLAVLLAFSATSTQAAVKKVSYPKTGSYCTTLATSDAFGMGYAPKVTASGDKVTFIGKFTKVKNTGLFPEPEHKLKYGKYTFTLDSKCKFEVPGPLDAIHVSKKKFLSNLKTVSRHHDGLGVVVCVKKGKAKTVSLVS</sequence>
<comment type="caution">
    <text evidence="2">The sequence shown here is derived from an EMBL/GenBank/DDBJ whole genome shotgun (WGS) entry which is preliminary data.</text>
</comment>
<evidence type="ECO:0000256" key="1">
    <source>
        <dbReference type="SAM" id="SignalP"/>
    </source>
</evidence>